<feature type="transmembrane region" description="Helical" evidence="1">
    <location>
        <begin position="279"/>
        <end position="304"/>
    </location>
</feature>
<accession>A0A3R7X7A1</accession>
<comment type="caution">
    <text evidence="2">The sequence shown here is derived from an EMBL/GenBank/DDBJ whole genome shotgun (WGS) entry which is preliminary data.</text>
</comment>
<gene>
    <name evidence="2" type="ORF">D5R95_03425</name>
</gene>
<dbReference type="Pfam" id="PF04087">
    <property type="entry name" value="DUF389"/>
    <property type="match status" value="1"/>
</dbReference>
<feature type="transmembrane region" description="Helical" evidence="1">
    <location>
        <begin position="224"/>
        <end position="244"/>
    </location>
</feature>
<proteinExistence type="predicted"/>
<keyword evidence="1" id="KW-1133">Transmembrane helix</keyword>
<dbReference type="PANTHER" id="PTHR20992">
    <property type="entry name" value="AT15442P-RELATED"/>
    <property type="match status" value="1"/>
</dbReference>
<feature type="transmembrane region" description="Helical" evidence="1">
    <location>
        <begin position="191"/>
        <end position="212"/>
    </location>
</feature>
<feature type="transmembrane region" description="Helical" evidence="1">
    <location>
        <begin position="325"/>
        <end position="343"/>
    </location>
</feature>
<dbReference type="InterPro" id="IPR005240">
    <property type="entry name" value="DUF389"/>
</dbReference>
<feature type="transmembrane region" description="Helical" evidence="1">
    <location>
        <begin position="251"/>
        <end position="273"/>
    </location>
</feature>
<reference evidence="2 3" key="1">
    <citation type="submission" date="2018-08" db="EMBL/GenBank/DDBJ databases">
        <title>The metabolism and importance of syntrophic acetate oxidation coupled to methane or sulfide production in haloalkaline environments.</title>
        <authorList>
            <person name="Timmers P.H.A."/>
            <person name="Vavourakis C.D."/>
            <person name="Sorokin D.Y."/>
            <person name="Sinninghe Damste J.S."/>
            <person name="Muyzer G."/>
            <person name="Stams A.J.M."/>
            <person name="Plugge C.M."/>
        </authorList>
    </citation>
    <scope>NUCLEOTIDE SEQUENCE [LARGE SCALE GENOMIC DNA]</scope>
    <source>
        <strain evidence="2">MSAO_Arc3</strain>
    </source>
</reference>
<feature type="transmembrane region" description="Helical" evidence="1">
    <location>
        <begin position="156"/>
        <end position="179"/>
    </location>
</feature>
<evidence type="ECO:0000313" key="2">
    <source>
        <dbReference type="EMBL" id="RQD87755.1"/>
    </source>
</evidence>
<keyword evidence="1" id="KW-0472">Membrane</keyword>
<keyword evidence="1" id="KW-0812">Transmembrane</keyword>
<evidence type="ECO:0000313" key="3">
    <source>
        <dbReference type="Proteomes" id="UP000284763"/>
    </source>
</evidence>
<dbReference type="Proteomes" id="UP000284763">
    <property type="component" value="Unassembled WGS sequence"/>
</dbReference>
<organism evidence="2 3">
    <name type="scientific">Methanosalsum natronophilum</name>
    <dbReference type="NCBI Taxonomy" id="768733"/>
    <lineage>
        <taxon>Archaea</taxon>
        <taxon>Methanobacteriati</taxon>
        <taxon>Methanobacteriota</taxon>
        <taxon>Stenosarchaea group</taxon>
        <taxon>Methanomicrobia</taxon>
        <taxon>Methanosarcinales</taxon>
        <taxon>Methanosarcinaceae</taxon>
        <taxon>Methanosalsum</taxon>
    </lineage>
</organism>
<dbReference type="AlphaFoldDB" id="A0A3R7X7A1"/>
<protein>
    <submittedName>
        <fullName evidence="2">TIGR00341 family protein</fullName>
    </submittedName>
</protein>
<dbReference type="EMBL" id="QZAB01000229">
    <property type="protein sequence ID" value="RQD87755.1"/>
    <property type="molecule type" value="Genomic_DNA"/>
</dbReference>
<sequence length="345" mass="37623">MATRLIEVFLPAEKKERVEELLDKNRYIDAWYSDLDDEKMLVRVLTLAENTQKVVDDFVNWFSLSDGFRIIIHSIDATIPRAEQAENDENEVANNQLLVDANEENKPKEIKYGSITREELYEEISKNTSWRIDYFVLIILSSIVAVIGVLEDSTAIIIGAMVIAPLLGPNIALSLATTLADVDLGIKSMKVNFLGIGIAILISISVGMVTVVDPGITEIATRTSVNLGYVILGLAAGGAGALAITTGVSTAIVGVMVAVALLPPLVVFGLLVGAGHLNLAYGAMLLFLVNLIAINLSGVITFYAQGVRPSNWRDIKEAKRTTFHAMFMWFVLLLILISLMYLSPN</sequence>
<name>A0A3R7X7A1_9EURY</name>
<evidence type="ECO:0000256" key="1">
    <source>
        <dbReference type="SAM" id="Phobius"/>
    </source>
</evidence>
<dbReference type="NCBIfam" id="TIGR00341">
    <property type="entry name" value="TIGR00341 family protein"/>
    <property type="match status" value="1"/>
</dbReference>
<dbReference type="PANTHER" id="PTHR20992:SF9">
    <property type="entry name" value="AT15442P-RELATED"/>
    <property type="match status" value="1"/>
</dbReference>
<feature type="transmembrane region" description="Helical" evidence="1">
    <location>
        <begin position="132"/>
        <end position="150"/>
    </location>
</feature>